<reference evidence="3" key="1">
    <citation type="submission" date="2013-09" db="EMBL/GenBank/DDBJ databases">
        <title>Corchorus olitorius genome sequencing.</title>
        <authorList>
            <person name="Alam M."/>
            <person name="Haque M.S."/>
            <person name="Islam M.S."/>
            <person name="Emdad E.M."/>
            <person name="Islam M.M."/>
            <person name="Ahmed B."/>
            <person name="Halim A."/>
            <person name="Hossen Q.M.M."/>
            <person name="Hossain M.Z."/>
            <person name="Ahmed R."/>
            <person name="Khan M.M."/>
            <person name="Islam R."/>
            <person name="Rashid M.M."/>
            <person name="Khan S.A."/>
            <person name="Rahman M.S."/>
            <person name="Alam M."/>
            <person name="Yahiya A.S."/>
            <person name="Khan M.S."/>
            <person name="Azam M.S."/>
            <person name="Haque T."/>
            <person name="Lashkar M.Z.H."/>
            <person name="Akhand A.I."/>
            <person name="Morshed G."/>
            <person name="Roy S."/>
            <person name="Uddin K.S."/>
            <person name="Rabeya T."/>
            <person name="Hossain A.S."/>
            <person name="Chowdhury A."/>
            <person name="Snigdha A.R."/>
            <person name="Mortoza M.S."/>
            <person name="Matin S.A."/>
            <person name="Hoque S.M.E."/>
            <person name="Islam M.K."/>
            <person name="Roy D.K."/>
            <person name="Haider R."/>
            <person name="Moosa M.M."/>
            <person name="Elias S.M."/>
            <person name="Hasan A.M."/>
            <person name="Jahan S."/>
            <person name="Shafiuddin M."/>
            <person name="Mahmood N."/>
            <person name="Shommy N.S."/>
        </authorList>
    </citation>
    <scope>NUCLEOTIDE SEQUENCE [LARGE SCALE GENOMIC DNA]</scope>
    <source>
        <strain evidence="3">cv. O-4</strain>
    </source>
</reference>
<evidence type="ECO:0000313" key="2">
    <source>
        <dbReference type="EMBL" id="OMO70221.1"/>
    </source>
</evidence>
<proteinExistence type="predicted"/>
<organism evidence="2 3">
    <name type="scientific">Corchorus olitorius</name>
    <dbReference type="NCBI Taxonomy" id="93759"/>
    <lineage>
        <taxon>Eukaryota</taxon>
        <taxon>Viridiplantae</taxon>
        <taxon>Streptophyta</taxon>
        <taxon>Embryophyta</taxon>
        <taxon>Tracheophyta</taxon>
        <taxon>Spermatophyta</taxon>
        <taxon>Magnoliopsida</taxon>
        <taxon>eudicotyledons</taxon>
        <taxon>Gunneridae</taxon>
        <taxon>Pentapetalae</taxon>
        <taxon>rosids</taxon>
        <taxon>malvids</taxon>
        <taxon>Malvales</taxon>
        <taxon>Malvaceae</taxon>
        <taxon>Grewioideae</taxon>
        <taxon>Apeibeae</taxon>
        <taxon>Corchorus</taxon>
    </lineage>
</organism>
<name>A0A1R3HIS0_9ROSI</name>
<evidence type="ECO:0000313" key="3">
    <source>
        <dbReference type="Proteomes" id="UP000187203"/>
    </source>
</evidence>
<feature type="compositionally biased region" description="Basic and acidic residues" evidence="1">
    <location>
        <begin position="1"/>
        <end position="18"/>
    </location>
</feature>
<protein>
    <submittedName>
        <fullName evidence="2">Uncharacterized protein</fullName>
    </submittedName>
</protein>
<feature type="region of interest" description="Disordered" evidence="1">
    <location>
        <begin position="1"/>
        <end position="39"/>
    </location>
</feature>
<gene>
    <name evidence="2" type="ORF">COLO4_28704</name>
</gene>
<accession>A0A1R3HIS0</accession>
<evidence type="ECO:0000256" key="1">
    <source>
        <dbReference type="SAM" id="MobiDB-lite"/>
    </source>
</evidence>
<keyword evidence="3" id="KW-1185">Reference proteome</keyword>
<comment type="caution">
    <text evidence="2">The sequence shown here is derived from an EMBL/GenBank/DDBJ whole genome shotgun (WGS) entry which is preliminary data.</text>
</comment>
<dbReference type="Proteomes" id="UP000187203">
    <property type="component" value="Unassembled WGS sequence"/>
</dbReference>
<sequence length="39" mass="4466">MTKFEPSDREIQLSDDSKPLGLNQRKRGSFKGNLSEKEV</sequence>
<dbReference type="EMBL" id="AWUE01020024">
    <property type="protein sequence ID" value="OMO70221.1"/>
    <property type="molecule type" value="Genomic_DNA"/>
</dbReference>
<dbReference type="AlphaFoldDB" id="A0A1R3HIS0"/>